<evidence type="ECO:0000313" key="1">
    <source>
        <dbReference type="EMBL" id="CAF4681330.1"/>
    </source>
</evidence>
<organism evidence="1 2">
    <name type="scientific">Rotaria magnacalcarata</name>
    <dbReference type="NCBI Taxonomy" id="392030"/>
    <lineage>
        <taxon>Eukaryota</taxon>
        <taxon>Metazoa</taxon>
        <taxon>Spiralia</taxon>
        <taxon>Gnathifera</taxon>
        <taxon>Rotifera</taxon>
        <taxon>Eurotatoria</taxon>
        <taxon>Bdelloidea</taxon>
        <taxon>Philodinida</taxon>
        <taxon>Philodinidae</taxon>
        <taxon>Rotaria</taxon>
    </lineage>
</organism>
<protein>
    <submittedName>
        <fullName evidence="1">Uncharacterized protein</fullName>
    </submittedName>
</protein>
<feature type="non-terminal residue" evidence="1">
    <location>
        <position position="18"/>
    </location>
</feature>
<sequence length="18" mass="2040">MSSSDFQVRLKTANKSLQ</sequence>
<proteinExistence type="predicted"/>
<gene>
    <name evidence="1" type="ORF">SMN809_LOCUS42295</name>
</gene>
<dbReference type="AlphaFoldDB" id="A0A8S3A695"/>
<dbReference type="EMBL" id="CAJOBI010121668">
    <property type="protein sequence ID" value="CAF4681330.1"/>
    <property type="molecule type" value="Genomic_DNA"/>
</dbReference>
<name>A0A8S3A695_9BILA</name>
<reference evidence="1" key="1">
    <citation type="submission" date="2021-02" db="EMBL/GenBank/DDBJ databases">
        <authorList>
            <person name="Nowell W R."/>
        </authorList>
    </citation>
    <scope>NUCLEOTIDE SEQUENCE</scope>
</reference>
<evidence type="ECO:0000313" key="2">
    <source>
        <dbReference type="Proteomes" id="UP000676336"/>
    </source>
</evidence>
<comment type="caution">
    <text evidence="1">The sequence shown here is derived from an EMBL/GenBank/DDBJ whole genome shotgun (WGS) entry which is preliminary data.</text>
</comment>
<dbReference type="Proteomes" id="UP000676336">
    <property type="component" value="Unassembled WGS sequence"/>
</dbReference>
<accession>A0A8S3A695</accession>